<evidence type="ECO:0000313" key="3">
    <source>
        <dbReference type="Proteomes" id="UP001235094"/>
    </source>
</evidence>
<sequence length="129" mass="13847">MPQFAVTCETSRADTSPTRASAPRASGLRKSLRKSLFAAALALAALGVTGMAGTPAQAGVAGPVLGTALPAAAPLTENVRWVCGPWRCAWRPNYTNWYVPPYARAWGPPVRPDCFWRRNWGGAWVHVCP</sequence>
<feature type="compositionally biased region" description="Polar residues" evidence="1">
    <location>
        <begin position="8"/>
        <end position="19"/>
    </location>
</feature>
<evidence type="ECO:0000256" key="1">
    <source>
        <dbReference type="SAM" id="MobiDB-lite"/>
    </source>
</evidence>
<evidence type="ECO:0000313" key="2">
    <source>
        <dbReference type="EMBL" id="MDQ0511264.1"/>
    </source>
</evidence>
<feature type="region of interest" description="Disordered" evidence="1">
    <location>
        <begin position="1"/>
        <end position="26"/>
    </location>
</feature>
<evidence type="ECO:0008006" key="4">
    <source>
        <dbReference type="Google" id="ProtNLM"/>
    </source>
</evidence>
<gene>
    <name evidence="2" type="ORF">QOZ99_002161</name>
</gene>
<protein>
    <recommendedName>
        <fullName evidence="4">Secreted protein</fullName>
    </recommendedName>
</protein>
<keyword evidence="3" id="KW-1185">Reference proteome</keyword>
<proteinExistence type="predicted"/>
<comment type="caution">
    <text evidence="2">The sequence shown here is derived from an EMBL/GenBank/DDBJ whole genome shotgun (WGS) entry which is preliminary data.</text>
</comment>
<dbReference type="EMBL" id="JAUSVR010000006">
    <property type="protein sequence ID" value="MDQ0511264.1"/>
    <property type="molecule type" value="Genomic_DNA"/>
</dbReference>
<dbReference type="Proteomes" id="UP001235094">
    <property type="component" value="Unassembled WGS sequence"/>
</dbReference>
<dbReference type="RefSeq" id="WP_306889968.1">
    <property type="nucleotide sequence ID" value="NZ_JAUSVR010000006.1"/>
</dbReference>
<accession>A0ABU0LRD4</accession>
<reference evidence="2 3" key="1">
    <citation type="submission" date="2023-07" db="EMBL/GenBank/DDBJ databases">
        <title>Genomic Encyclopedia of Type Strains, Phase IV (KMG-IV): sequencing the most valuable type-strain genomes for metagenomic binning, comparative biology and taxonomic classification.</title>
        <authorList>
            <person name="Goeker M."/>
        </authorList>
    </citation>
    <scope>NUCLEOTIDE SEQUENCE [LARGE SCALE GENOMIC DNA]</scope>
    <source>
        <strain evidence="2 3">DSM 15561</strain>
    </source>
</reference>
<name>A0ABU0LRD4_9HYPH</name>
<organism evidence="2 3">
    <name type="scientific">Ancylobacter amanitiformis</name>
    <dbReference type="NCBI Taxonomy" id="217069"/>
    <lineage>
        <taxon>Bacteria</taxon>
        <taxon>Pseudomonadati</taxon>
        <taxon>Pseudomonadota</taxon>
        <taxon>Alphaproteobacteria</taxon>
        <taxon>Hyphomicrobiales</taxon>
        <taxon>Xanthobacteraceae</taxon>
        <taxon>Ancylobacter</taxon>
    </lineage>
</organism>